<sequence>MGKAETIRSGTFGKKQLRLVSMNDRFYGLVDGMRCIEGDDANQVWRQLHDDAGKADPKYFGFGGARKHFLKFFPNGFNSTGYTSQERDYKLAAKAKLDAAAPLEKAVDGIGYGEAVLAAFRATNMLSPFEKTRLQDVLRGVHADAFVQAAARFTLSNSKSDLLDMEQALKPYDNAKWTVVTYLPYLWRPDTHMFSKPEVTKDFATRVGHRFAGEYEARLSFPVYESLLDLADKTERELVELAPRDRIDLQSFIWVIGDYQEGRENVYA</sequence>
<dbReference type="Proteomes" id="UP000077098">
    <property type="component" value="Unassembled WGS sequence"/>
</dbReference>
<name>A0A176XAD5_AGRTU</name>
<evidence type="ECO:0000313" key="2">
    <source>
        <dbReference type="Proteomes" id="UP000077098"/>
    </source>
</evidence>
<reference evidence="1 2" key="1">
    <citation type="submission" date="2016-05" db="EMBL/GenBank/DDBJ databases">
        <authorList>
            <person name="Lavstsen T."/>
            <person name="Jespersen J.S."/>
        </authorList>
    </citation>
    <scope>NUCLEOTIDE SEQUENCE [LARGE SCALE GENOMIC DNA]</scope>
    <source>
        <strain evidence="1 2">KCJ1736</strain>
    </source>
</reference>
<dbReference type="AlphaFoldDB" id="A0A176XAD5"/>
<accession>A0A176XAD5</accession>
<evidence type="ECO:0000313" key="1">
    <source>
        <dbReference type="EMBL" id="OAE45446.1"/>
    </source>
</evidence>
<comment type="caution">
    <text evidence="1">The sequence shown here is derived from an EMBL/GenBank/DDBJ whole genome shotgun (WGS) entry which is preliminary data.</text>
</comment>
<dbReference type="RefSeq" id="WP_063949302.1">
    <property type="nucleotide sequence ID" value="NZ_LXPS01000015.1"/>
</dbReference>
<protein>
    <submittedName>
        <fullName evidence="1">Uncharacterized protein</fullName>
    </submittedName>
</protein>
<gene>
    <name evidence="1" type="ORF">A7J57_00175</name>
</gene>
<dbReference type="EMBL" id="LXPS01000015">
    <property type="protein sequence ID" value="OAE45446.1"/>
    <property type="molecule type" value="Genomic_DNA"/>
</dbReference>
<organism evidence="1 2">
    <name type="scientific">Agrobacterium tumefaciens</name>
    <dbReference type="NCBI Taxonomy" id="358"/>
    <lineage>
        <taxon>Bacteria</taxon>
        <taxon>Pseudomonadati</taxon>
        <taxon>Pseudomonadota</taxon>
        <taxon>Alphaproteobacteria</taxon>
        <taxon>Hyphomicrobiales</taxon>
        <taxon>Rhizobiaceae</taxon>
        <taxon>Rhizobium/Agrobacterium group</taxon>
        <taxon>Agrobacterium</taxon>
        <taxon>Agrobacterium tumefaciens complex</taxon>
    </lineage>
</organism>
<proteinExistence type="predicted"/>